<evidence type="ECO:0000256" key="1">
    <source>
        <dbReference type="SAM" id="MobiDB-lite"/>
    </source>
</evidence>
<organism evidence="2 3">
    <name type="scientific">Undibacterium curvum</name>
    <dbReference type="NCBI Taxonomy" id="2762294"/>
    <lineage>
        <taxon>Bacteria</taxon>
        <taxon>Pseudomonadati</taxon>
        <taxon>Pseudomonadota</taxon>
        <taxon>Betaproteobacteria</taxon>
        <taxon>Burkholderiales</taxon>
        <taxon>Oxalobacteraceae</taxon>
        <taxon>Undibacterium</taxon>
    </lineage>
</organism>
<reference evidence="2 3" key="1">
    <citation type="submission" date="2020-08" db="EMBL/GenBank/DDBJ databases">
        <title>Novel species isolated from subtropical streams in China.</title>
        <authorList>
            <person name="Lu H."/>
        </authorList>
    </citation>
    <scope>NUCLEOTIDE SEQUENCE [LARGE SCALE GENOMIC DNA]</scope>
    <source>
        <strain evidence="2 3">CY22W</strain>
    </source>
</reference>
<protein>
    <submittedName>
        <fullName evidence="2">Uncharacterized protein</fullName>
    </submittedName>
</protein>
<sequence length="247" mass="27291">MSAAIVFTSCALSAHADGLTDLKTALSRLHGSAPVKAQVETRINNRIGEGKDLEEISGQASIQLEDGSRGLQLVFSKDLLSKLEAEERAKEKDPKAKTPALSSIKELSPSELRPVVNYAAALLRKLERAQFKGEKADNYNGKPARLLNFELSIDRLSEKEKKYIKKYEGSFDVWVDAEGTPLASRSSQQISGRAFVVVSFEIRDEDNLVYTVTGDRLLVQKKERKNMSSGTGERSEMRTVTTLNILS</sequence>
<comment type="caution">
    <text evidence="2">The sequence shown here is derived from an EMBL/GenBank/DDBJ whole genome shotgun (WGS) entry which is preliminary data.</text>
</comment>
<proteinExistence type="predicted"/>
<gene>
    <name evidence="2" type="ORF">H8K43_14980</name>
</gene>
<keyword evidence="3" id="KW-1185">Reference proteome</keyword>
<name>A0ABR7A7W1_9BURK</name>
<feature type="region of interest" description="Disordered" evidence="1">
    <location>
        <begin position="224"/>
        <end position="247"/>
    </location>
</feature>
<dbReference type="EMBL" id="JACOGD010000008">
    <property type="protein sequence ID" value="MBC3932980.1"/>
    <property type="molecule type" value="Genomic_DNA"/>
</dbReference>
<evidence type="ECO:0000313" key="2">
    <source>
        <dbReference type="EMBL" id="MBC3932980.1"/>
    </source>
</evidence>
<evidence type="ECO:0000313" key="3">
    <source>
        <dbReference type="Proteomes" id="UP000654304"/>
    </source>
</evidence>
<dbReference type="Proteomes" id="UP000654304">
    <property type="component" value="Unassembled WGS sequence"/>
</dbReference>
<accession>A0ABR7A7W1</accession>
<feature type="compositionally biased region" description="Polar residues" evidence="1">
    <location>
        <begin position="227"/>
        <end position="247"/>
    </location>
</feature>